<proteinExistence type="predicted"/>
<accession>A0A1B6FVT0</accession>
<dbReference type="InterPro" id="IPR035979">
    <property type="entry name" value="RBD_domain_sf"/>
</dbReference>
<dbReference type="Gene3D" id="3.30.70.330">
    <property type="match status" value="1"/>
</dbReference>
<feature type="non-terminal residue" evidence="6">
    <location>
        <position position="1"/>
    </location>
</feature>
<evidence type="ECO:0000256" key="1">
    <source>
        <dbReference type="ARBA" id="ARBA00004123"/>
    </source>
</evidence>
<comment type="subcellular location">
    <subcellularLocation>
        <location evidence="1">Nucleus</location>
    </subcellularLocation>
</comment>
<protein>
    <recommendedName>
        <fullName evidence="5">RRM domain-containing protein</fullName>
    </recommendedName>
</protein>
<sequence length="101" mass="11438">DEVLTKNQTSVVDETPSASFYKTQQPNSTLMVSNIPANILEKDIYDEIVQSKYSPKDIRLIRRKETGESRGFAFVDFQTLNEAVDFMELKKGVLLFNNGSS</sequence>
<evidence type="ECO:0000256" key="3">
    <source>
        <dbReference type="ARBA" id="ARBA00023242"/>
    </source>
</evidence>
<feature type="domain" description="RRM" evidence="5">
    <location>
        <begin position="28"/>
        <end position="101"/>
    </location>
</feature>
<dbReference type="PANTHER" id="PTHR13948:SF3">
    <property type="entry name" value="FI21118P1"/>
    <property type="match status" value="1"/>
</dbReference>
<dbReference type="EMBL" id="GECZ01015462">
    <property type="protein sequence ID" value="JAS54307.1"/>
    <property type="molecule type" value="Transcribed_RNA"/>
</dbReference>
<dbReference type="GO" id="GO:0000398">
    <property type="term" value="P:mRNA splicing, via spliceosome"/>
    <property type="evidence" value="ECO:0007669"/>
    <property type="project" value="TreeGrafter"/>
</dbReference>
<dbReference type="Pfam" id="PF00076">
    <property type="entry name" value="RRM_1"/>
    <property type="match status" value="1"/>
</dbReference>
<evidence type="ECO:0000256" key="4">
    <source>
        <dbReference type="PROSITE-ProRule" id="PRU00176"/>
    </source>
</evidence>
<dbReference type="PROSITE" id="PS50102">
    <property type="entry name" value="RRM"/>
    <property type="match status" value="1"/>
</dbReference>
<feature type="non-terminal residue" evidence="6">
    <location>
        <position position="101"/>
    </location>
</feature>
<dbReference type="InterPro" id="IPR012677">
    <property type="entry name" value="Nucleotide-bd_a/b_plait_sf"/>
</dbReference>
<dbReference type="SMART" id="SM00360">
    <property type="entry name" value="RRM"/>
    <property type="match status" value="1"/>
</dbReference>
<dbReference type="InterPro" id="IPR000504">
    <property type="entry name" value="RRM_dom"/>
</dbReference>
<name>A0A1B6FVT0_9HEMI</name>
<dbReference type="GO" id="GO:0005634">
    <property type="term" value="C:nucleus"/>
    <property type="evidence" value="ECO:0007669"/>
    <property type="project" value="UniProtKB-SubCell"/>
</dbReference>
<reference evidence="6" key="1">
    <citation type="submission" date="2015-11" db="EMBL/GenBank/DDBJ databases">
        <title>De novo transcriptome assembly of four potential Pierce s Disease insect vectors from Arizona vineyards.</title>
        <authorList>
            <person name="Tassone E.E."/>
        </authorList>
    </citation>
    <scope>NUCLEOTIDE SEQUENCE</scope>
</reference>
<dbReference type="GO" id="GO:0003723">
    <property type="term" value="F:RNA binding"/>
    <property type="evidence" value="ECO:0007669"/>
    <property type="project" value="UniProtKB-UniRule"/>
</dbReference>
<gene>
    <name evidence="6" type="ORF">g.44477</name>
</gene>
<evidence type="ECO:0000256" key="2">
    <source>
        <dbReference type="ARBA" id="ARBA00022884"/>
    </source>
</evidence>
<evidence type="ECO:0000313" key="6">
    <source>
        <dbReference type="EMBL" id="JAS54307.1"/>
    </source>
</evidence>
<dbReference type="AlphaFoldDB" id="A0A1B6FVT0"/>
<keyword evidence="2 4" id="KW-0694">RNA-binding</keyword>
<evidence type="ECO:0000259" key="5">
    <source>
        <dbReference type="PROSITE" id="PS50102"/>
    </source>
</evidence>
<dbReference type="SUPFAM" id="SSF54928">
    <property type="entry name" value="RNA-binding domain, RBD"/>
    <property type="match status" value="1"/>
</dbReference>
<dbReference type="PANTHER" id="PTHR13948">
    <property type="entry name" value="RNA-BINDING PROTEIN"/>
    <property type="match status" value="1"/>
</dbReference>
<organism evidence="6">
    <name type="scientific">Cuerna arida</name>
    <dbReference type="NCBI Taxonomy" id="1464854"/>
    <lineage>
        <taxon>Eukaryota</taxon>
        <taxon>Metazoa</taxon>
        <taxon>Ecdysozoa</taxon>
        <taxon>Arthropoda</taxon>
        <taxon>Hexapoda</taxon>
        <taxon>Insecta</taxon>
        <taxon>Pterygota</taxon>
        <taxon>Neoptera</taxon>
        <taxon>Paraneoptera</taxon>
        <taxon>Hemiptera</taxon>
        <taxon>Auchenorrhyncha</taxon>
        <taxon>Membracoidea</taxon>
        <taxon>Cicadellidae</taxon>
        <taxon>Cicadellinae</taxon>
        <taxon>Proconiini</taxon>
        <taxon>Cuerna</taxon>
    </lineage>
</organism>
<keyword evidence="3" id="KW-0539">Nucleus</keyword>